<proteinExistence type="predicted"/>
<name>A0A9P6NIC7_9BASI</name>
<evidence type="ECO:0000313" key="4">
    <source>
        <dbReference type="EMBL" id="KAG0144649.1"/>
    </source>
</evidence>
<dbReference type="InterPro" id="IPR057194">
    <property type="entry name" value="DUF7872"/>
</dbReference>
<feature type="region of interest" description="Disordered" evidence="1">
    <location>
        <begin position="221"/>
        <end position="281"/>
    </location>
</feature>
<feature type="signal peptide" evidence="2">
    <location>
        <begin position="1"/>
        <end position="18"/>
    </location>
</feature>
<comment type="caution">
    <text evidence="4">The sequence shown here is derived from an EMBL/GenBank/DDBJ whole genome shotgun (WGS) entry which is preliminary data.</text>
</comment>
<evidence type="ECO:0000259" key="3">
    <source>
        <dbReference type="Pfam" id="PF25278"/>
    </source>
</evidence>
<protein>
    <recommendedName>
        <fullName evidence="3">DUF7872 domain-containing protein</fullName>
    </recommendedName>
</protein>
<accession>A0A9P6NIC7</accession>
<dbReference type="AlphaFoldDB" id="A0A9P6NIC7"/>
<dbReference type="EMBL" id="MU167291">
    <property type="protein sequence ID" value="KAG0144649.1"/>
    <property type="molecule type" value="Genomic_DNA"/>
</dbReference>
<dbReference type="PANTHER" id="PTHR33339:SF1">
    <property type="entry name" value="LYSM DOMAIN-CONTAINING PROTEIN"/>
    <property type="match status" value="1"/>
</dbReference>
<gene>
    <name evidence="4" type="ORF">CROQUDRAFT_47035</name>
</gene>
<feature type="domain" description="DUF7872" evidence="3">
    <location>
        <begin position="329"/>
        <end position="527"/>
    </location>
</feature>
<sequence>MICTKRVALIVFTALICATKSSPASKLAAEFHHSRLVARSHDNSSSSVKHELPAKLTPEHWREMNLDDYLLNYPNGNSLSLPMYVEHLHLRNKFECGVHKHCSIGPVGDQVTEKDYYVLFATAQWNYYTNSLSRAIRAASILIKRRVPGLIHDFVKIPPGKDDAHVISEPDLIRIILGGIAEGGTVNKSGVGNSTHPDYLAALEPLSTDLAQKIIADAAEGASTSGAQKPPSPPSPLATSTGATQSFSLPSSPNQPVQKDHQSTKQQAEELANQIENSDDQQTSFDIEGAGINVIQVHSDEGEDNLQPTRRMKKRQLEESDVPVLPIVYNSTATIESNIETLSVQFQALVDDSFTHKINAPISQKAGLLGALEGGRFLVEHVQPASLRPRAEEFVDLITISALLQSQTDCHVSDDLAEPDTLRFCSSDGTLAEIVLVKGNSLVKKIYHSQLIETKYGFSTAFLVAEAWRCQQSTDGNPEEPKFKNDKFEVCDFDLSVCNLKEPRLARLLDEGSSILKICRQEVGLQI</sequence>
<organism evidence="4 5">
    <name type="scientific">Cronartium quercuum f. sp. fusiforme G11</name>
    <dbReference type="NCBI Taxonomy" id="708437"/>
    <lineage>
        <taxon>Eukaryota</taxon>
        <taxon>Fungi</taxon>
        <taxon>Dikarya</taxon>
        <taxon>Basidiomycota</taxon>
        <taxon>Pucciniomycotina</taxon>
        <taxon>Pucciniomycetes</taxon>
        <taxon>Pucciniales</taxon>
        <taxon>Coleosporiaceae</taxon>
        <taxon>Cronartium</taxon>
    </lineage>
</organism>
<evidence type="ECO:0000256" key="1">
    <source>
        <dbReference type="SAM" id="MobiDB-lite"/>
    </source>
</evidence>
<evidence type="ECO:0000313" key="5">
    <source>
        <dbReference type="Proteomes" id="UP000886653"/>
    </source>
</evidence>
<feature type="compositionally biased region" description="Polar residues" evidence="1">
    <location>
        <begin position="237"/>
        <end position="257"/>
    </location>
</feature>
<keyword evidence="5" id="KW-1185">Reference proteome</keyword>
<dbReference type="Pfam" id="PF25278">
    <property type="entry name" value="DUF7872"/>
    <property type="match status" value="1"/>
</dbReference>
<evidence type="ECO:0000256" key="2">
    <source>
        <dbReference type="SAM" id="SignalP"/>
    </source>
</evidence>
<feature type="chain" id="PRO_5040393381" description="DUF7872 domain-containing protein" evidence="2">
    <location>
        <begin position="19"/>
        <end position="527"/>
    </location>
</feature>
<dbReference type="Proteomes" id="UP000886653">
    <property type="component" value="Unassembled WGS sequence"/>
</dbReference>
<dbReference type="OrthoDB" id="2495797at2759"/>
<reference evidence="4" key="1">
    <citation type="submission" date="2013-11" db="EMBL/GenBank/DDBJ databases">
        <title>Genome sequence of the fusiform rust pathogen reveals effectors for host alternation and coevolution with pine.</title>
        <authorList>
            <consortium name="DOE Joint Genome Institute"/>
            <person name="Smith K."/>
            <person name="Pendleton A."/>
            <person name="Kubisiak T."/>
            <person name="Anderson C."/>
            <person name="Salamov A."/>
            <person name="Aerts A."/>
            <person name="Riley R."/>
            <person name="Clum A."/>
            <person name="Lindquist E."/>
            <person name="Ence D."/>
            <person name="Campbell M."/>
            <person name="Kronenberg Z."/>
            <person name="Feau N."/>
            <person name="Dhillon B."/>
            <person name="Hamelin R."/>
            <person name="Burleigh J."/>
            <person name="Smith J."/>
            <person name="Yandell M."/>
            <person name="Nelson C."/>
            <person name="Grigoriev I."/>
            <person name="Davis J."/>
        </authorList>
    </citation>
    <scope>NUCLEOTIDE SEQUENCE</scope>
    <source>
        <strain evidence="4">G11</strain>
    </source>
</reference>
<keyword evidence="2" id="KW-0732">Signal</keyword>
<dbReference type="PANTHER" id="PTHR33339">
    <property type="entry name" value="LYSM DOMAIN-CONTAINING PROTEIN"/>
    <property type="match status" value="1"/>
</dbReference>